<dbReference type="Gene3D" id="3.50.40.10">
    <property type="entry name" value="Phenylalanyl-trna Synthetase, Chain B, domain 3"/>
    <property type="match status" value="1"/>
</dbReference>
<dbReference type="Gene3D" id="3.30.56.10">
    <property type="match status" value="2"/>
</dbReference>
<dbReference type="Pfam" id="PF17759">
    <property type="entry name" value="tRNA_synthFbeta"/>
    <property type="match status" value="1"/>
</dbReference>
<feature type="binding site" evidence="15">
    <location>
        <position position="469"/>
    </location>
    <ligand>
        <name>Mg(2+)</name>
        <dbReference type="ChEBI" id="CHEBI:18420"/>
        <note>shared with alpha subunit</note>
    </ligand>
</feature>
<dbReference type="CDD" id="cd00769">
    <property type="entry name" value="PheRS_beta_core"/>
    <property type="match status" value="1"/>
</dbReference>
<dbReference type="SUPFAM" id="SSF55681">
    <property type="entry name" value="Class II aaRS and biotin synthetases"/>
    <property type="match status" value="1"/>
</dbReference>
<evidence type="ECO:0000313" key="21">
    <source>
        <dbReference type="Proteomes" id="UP000436655"/>
    </source>
</evidence>
<dbReference type="SUPFAM" id="SSF46955">
    <property type="entry name" value="Putative DNA-binding domain"/>
    <property type="match status" value="1"/>
</dbReference>
<dbReference type="Pfam" id="PF03147">
    <property type="entry name" value="FDX-ACB"/>
    <property type="match status" value="1"/>
</dbReference>
<dbReference type="Pfam" id="PF03484">
    <property type="entry name" value="B5"/>
    <property type="match status" value="1"/>
</dbReference>
<dbReference type="InterPro" id="IPR045864">
    <property type="entry name" value="aa-tRNA-synth_II/BPL/LPL"/>
</dbReference>
<dbReference type="SUPFAM" id="SSF50249">
    <property type="entry name" value="Nucleic acid-binding proteins"/>
    <property type="match status" value="1"/>
</dbReference>
<evidence type="ECO:0000256" key="12">
    <source>
        <dbReference type="ARBA" id="ARBA00022917"/>
    </source>
</evidence>
<dbReference type="Pfam" id="PF01588">
    <property type="entry name" value="tRNA_bind"/>
    <property type="match status" value="1"/>
</dbReference>
<comment type="similarity">
    <text evidence="2 15">Belongs to the phenylalanyl-tRNA synthetase beta subunit family. Type 1 subfamily.</text>
</comment>
<dbReference type="InterPro" id="IPR045060">
    <property type="entry name" value="Phe-tRNA-ligase_IIc_bsu"/>
</dbReference>
<dbReference type="EC" id="6.1.1.20" evidence="15"/>
<evidence type="ECO:0000256" key="15">
    <source>
        <dbReference type="HAMAP-Rule" id="MF_00283"/>
    </source>
</evidence>
<dbReference type="Gene3D" id="2.40.50.140">
    <property type="entry name" value="Nucleic acid-binding proteins"/>
    <property type="match status" value="1"/>
</dbReference>
<dbReference type="Gene3D" id="3.30.70.380">
    <property type="entry name" value="Ferrodoxin-fold anticodon-binding domain"/>
    <property type="match status" value="1"/>
</dbReference>
<keyword evidence="8 15" id="KW-0547">Nucleotide-binding</keyword>
<evidence type="ECO:0000256" key="5">
    <source>
        <dbReference type="ARBA" id="ARBA00022555"/>
    </source>
</evidence>
<comment type="subcellular location">
    <subcellularLocation>
        <location evidence="1 15">Cytoplasm</location>
    </subcellularLocation>
</comment>
<evidence type="ECO:0000256" key="7">
    <source>
        <dbReference type="ARBA" id="ARBA00022723"/>
    </source>
</evidence>
<dbReference type="Pfam" id="PF03483">
    <property type="entry name" value="B3_4"/>
    <property type="match status" value="1"/>
</dbReference>
<evidence type="ECO:0000313" key="20">
    <source>
        <dbReference type="EMBL" id="MQS44465.1"/>
    </source>
</evidence>
<accession>A0ABW9P5H3</accession>
<keyword evidence="12 15" id="KW-0648">Protein biosynthesis</keyword>
<evidence type="ECO:0000256" key="16">
    <source>
        <dbReference type="PROSITE-ProRule" id="PRU00209"/>
    </source>
</evidence>
<feature type="binding site" evidence="15">
    <location>
        <position position="466"/>
    </location>
    <ligand>
        <name>Mg(2+)</name>
        <dbReference type="ChEBI" id="CHEBI:18420"/>
        <note>shared with alpha subunit</note>
    </ligand>
</feature>
<keyword evidence="9 15" id="KW-0067">ATP-binding</keyword>
<dbReference type="PANTHER" id="PTHR10947">
    <property type="entry name" value="PHENYLALANYL-TRNA SYNTHETASE BETA CHAIN AND LEUCINE-RICH REPEAT-CONTAINING PROTEIN 47"/>
    <property type="match status" value="1"/>
</dbReference>
<dbReference type="NCBIfam" id="NF045760">
    <property type="entry name" value="YtpR"/>
    <property type="match status" value="1"/>
</dbReference>
<dbReference type="InterPro" id="IPR020825">
    <property type="entry name" value="Phe-tRNA_synthase-like_B3/B4"/>
</dbReference>
<keyword evidence="21" id="KW-1185">Reference proteome</keyword>
<dbReference type="InterPro" id="IPR002547">
    <property type="entry name" value="tRNA-bd_dom"/>
</dbReference>
<dbReference type="SMART" id="SM00896">
    <property type="entry name" value="FDX-ACB"/>
    <property type="match status" value="1"/>
</dbReference>
<keyword evidence="5 16" id="KW-0820">tRNA-binding</keyword>
<evidence type="ECO:0000256" key="3">
    <source>
        <dbReference type="ARBA" id="ARBA00011209"/>
    </source>
</evidence>
<organism evidence="20 21">
    <name type="scientific">Companilactobacillus mishanensis</name>
    <dbReference type="NCBI Taxonomy" id="2486008"/>
    <lineage>
        <taxon>Bacteria</taxon>
        <taxon>Bacillati</taxon>
        <taxon>Bacillota</taxon>
        <taxon>Bacilli</taxon>
        <taxon>Lactobacillales</taxon>
        <taxon>Lactobacillaceae</taxon>
        <taxon>Companilactobacillus</taxon>
    </lineage>
</organism>
<keyword evidence="10 15" id="KW-0460">Magnesium</keyword>
<dbReference type="InterPro" id="IPR041616">
    <property type="entry name" value="PheRS_beta_core"/>
</dbReference>
<comment type="cofactor">
    <cofactor evidence="15">
        <name>Mg(2+)</name>
        <dbReference type="ChEBI" id="CHEBI:18420"/>
    </cofactor>
    <text evidence="15">Binds 2 magnesium ions per tetramer.</text>
</comment>
<sequence>MKISMNWLKEYLPVEHNVEEIANKVSLTGIESAPVELGTDLSGLVVGHIIDVKPHPDSDHLNLCQVEIGEKEPVQIVCGASNVANGQYVIVAKNGANLPAGKVIKSGEIRGQLSNGMICGLDELGVKEKFVPKEFQKGIYVFPAEEQPGADAKELLGLNDTMVDMDITPNRADTLGMRGAAWEIGATYDHKPSFTKPEIAESKVVKNNDVKINIKAKDLVTDYLVRTMSNVTVTESPLWIQRRLWNQDIQPVNNIVDAANYVMIEFGEPIQVYDLDKLTDKEITVEMAAEGHKLELNDGNKKDLSHDDLVITSGGQALGLAGVQKSSVAEVTSDTKNILVESAVFDGTSVRKAAQRHDLRGNVSNRFEKGVDNGAVSESLTRAVQLIDSITNVESISQEIVGVQTKAEPIIIDGKISHINSLMGIELSPEEMLKIIDRLGFTAERNGDEISVSIPTRRWDMTIEADLIEEIIRIFGYDNLKGTLPSGHETRGGYTPIREFINKLTSVLLSEGMDETINFALINKHEVEDFNTIHTNLTRLLHPMTEDHEYLRTSLVPGLIKDIAYNQARGNDNISIFEQGRIFDRKEGTDRPEELEYIAGAVSGNVLEDSWNTTSKTVDFYDVKGIVEEMLMFTNSDAEFEYSATDQIPNLHPGQTANISVDGDVIGYIGKLHPNYQSDHNVADTYVFEINVDKLFELSRKQVQAKSAPKYPSITRDLAILVGKNISSGQIVKDIFENGGDYLIDVNIFDVYQGSNIESGFKSLGYHLIFQNANDTLTDETVEKSFTNIKNSLVSKFNVEVR</sequence>
<dbReference type="SMART" id="SM00873">
    <property type="entry name" value="B3_4"/>
    <property type="match status" value="1"/>
</dbReference>
<keyword evidence="7 15" id="KW-0479">Metal-binding</keyword>
<evidence type="ECO:0000259" key="17">
    <source>
        <dbReference type="PROSITE" id="PS50886"/>
    </source>
</evidence>
<dbReference type="PROSITE" id="PS51483">
    <property type="entry name" value="B5"/>
    <property type="match status" value="1"/>
</dbReference>
<dbReference type="GO" id="GO:0004826">
    <property type="term" value="F:phenylalanine-tRNA ligase activity"/>
    <property type="evidence" value="ECO:0007669"/>
    <property type="project" value="UniProtKB-EC"/>
</dbReference>
<dbReference type="InterPro" id="IPR005147">
    <property type="entry name" value="tRNA_synthase_B5-dom"/>
</dbReference>
<evidence type="ECO:0000256" key="4">
    <source>
        <dbReference type="ARBA" id="ARBA00022490"/>
    </source>
</evidence>
<dbReference type="NCBIfam" id="TIGR00472">
    <property type="entry name" value="pheT_bact"/>
    <property type="match status" value="1"/>
</dbReference>
<dbReference type="SUPFAM" id="SSF54991">
    <property type="entry name" value="Anticodon-binding domain of PheRS"/>
    <property type="match status" value="1"/>
</dbReference>
<evidence type="ECO:0000256" key="6">
    <source>
        <dbReference type="ARBA" id="ARBA00022598"/>
    </source>
</evidence>
<keyword evidence="13 15" id="KW-0030">Aminoacyl-tRNA synthetase</keyword>
<dbReference type="InterPro" id="IPR005121">
    <property type="entry name" value="Fdx_antiC-bd"/>
</dbReference>
<dbReference type="Proteomes" id="UP000436655">
    <property type="component" value="Unassembled WGS sequence"/>
</dbReference>
<dbReference type="InterPro" id="IPR004532">
    <property type="entry name" value="Phe-tRNA-ligase_IIc_bsu_bact"/>
</dbReference>
<evidence type="ECO:0000256" key="14">
    <source>
        <dbReference type="ARBA" id="ARBA00049255"/>
    </source>
</evidence>
<dbReference type="SMART" id="SM00874">
    <property type="entry name" value="B5"/>
    <property type="match status" value="1"/>
</dbReference>
<feature type="domain" description="B5" evidence="19">
    <location>
        <begin position="407"/>
        <end position="482"/>
    </location>
</feature>
<name>A0ABW9P5H3_9LACO</name>
<dbReference type="CDD" id="cd02796">
    <property type="entry name" value="tRNA_bind_bactPheRS"/>
    <property type="match status" value="1"/>
</dbReference>
<protein>
    <recommendedName>
        <fullName evidence="15">Phenylalanine--tRNA ligase beta subunit</fullName>
        <ecNumber evidence="15">6.1.1.20</ecNumber>
    </recommendedName>
    <alternativeName>
        <fullName evidence="15">Phenylalanyl-tRNA synthetase beta subunit</fullName>
        <shortName evidence="15">PheRS</shortName>
    </alternativeName>
</protein>
<feature type="binding site" evidence="15">
    <location>
        <position position="470"/>
    </location>
    <ligand>
        <name>Mg(2+)</name>
        <dbReference type="ChEBI" id="CHEBI:18420"/>
        <note>shared with alpha subunit</note>
    </ligand>
</feature>
<evidence type="ECO:0000256" key="8">
    <source>
        <dbReference type="ARBA" id="ARBA00022741"/>
    </source>
</evidence>
<keyword evidence="6 15" id="KW-0436">Ligase</keyword>
<evidence type="ECO:0000256" key="10">
    <source>
        <dbReference type="ARBA" id="ARBA00022842"/>
    </source>
</evidence>
<keyword evidence="4 15" id="KW-0963">Cytoplasm</keyword>
<gene>
    <name evidence="15" type="primary">pheT</name>
    <name evidence="20" type="ORF">FHL03_03075</name>
</gene>
<dbReference type="InterPro" id="IPR009061">
    <property type="entry name" value="DNA-bd_dom_put_sf"/>
</dbReference>
<feature type="domain" description="FDX-ACB" evidence="18">
    <location>
        <begin position="709"/>
        <end position="802"/>
    </location>
</feature>
<evidence type="ECO:0000256" key="1">
    <source>
        <dbReference type="ARBA" id="ARBA00004496"/>
    </source>
</evidence>
<dbReference type="InterPro" id="IPR033714">
    <property type="entry name" value="tRNA_bind_bactPheRS"/>
</dbReference>
<comment type="catalytic activity">
    <reaction evidence="14 15">
        <text>tRNA(Phe) + L-phenylalanine + ATP = L-phenylalanyl-tRNA(Phe) + AMP + diphosphate + H(+)</text>
        <dbReference type="Rhea" id="RHEA:19413"/>
        <dbReference type="Rhea" id="RHEA-COMP:9668"/>
        <dbReference type="Rhea" id="RHEA-COMP:9699"/>
        <dbReference type="ChEBI" id="CHEBI:15378"/>
        <dbReference type="ChEBI" id="CHEBI:30616"/>
        <dbReference type="ChEBI" id="CHEBI:33019"/>
        <dbReference type="ChEBI" id="CHEBI:58095"/>
        <dbReference type="ChEBI" id="CHEBI:78442"/>
        <dbReference type="ChEBI" id="CHEBI:78531"/>
        <dbReference type="ChEBI" id="CHEBI:456215"/>
        <dbReference type="EC" id="6.1.1.20"/>
    </reaction>
</comment>
<dbReference type="InterPro" id="IPR036690">
    <property type="entry name" value="Fdx_antiC-bd_sf"/>
</dbReference>
<evidence type="ECO:0000259" key="19">
    <source>
        <dbReference type="PROSITE" id="PS51483"/>
    </source>
</evidence>
<feature type="domain" description="TRNA-binding" evidence="17">
    <location>
        <begin position="38"/>
        <end position="153"/>
    </location>
</feature>
<dbReference type="RefSeq" id="WP_125703230.1">
    <property type="nucleotide sequence ID" value="NZ_JBHTOO010000003.1"/>
</dbReference>
<proteinExistence type="inferred from homology"/>
<reference evidence="20 21" key="1">
    <citation type="journal article" date="2019" name="Syst. Appl. Microbiol.">
        <title>Polyphasic characterization of two novel Lactobacillus spp. isolated from blown salami packages: Description of Lactobacillus halodurans sp. nov. and Lactobacillus salsicarnum sp. nov.</title>
        <authorList>
            <person name="Schuster J.A."/>
            <person name="Klingl A."/>
            <person name="Vogel R.F."/>
            <person name="Ehrmann M.A."/>
        </authorList>
    </citation>
    <scope>NUCLEOTIDE SEQUENCE [LARGE SCALE GENOMIC DNA]</scope>
    <source>
        <strain evidence="20 21">TMW 1.2098</strain>
    </source>
</reference>
<dbReference type="PANTHER" id="PTHR10947:SF0">
    <property type="entry name" value="PHENYLALANINE--TRNA LIGASE BETA SUBUNIT"/>
    <property type="match status" value="1"/>
</dbReference>
<dbReference type="Gene3D" id="3.30.930.10">
    <property type="entry name" value="Bira Bifunctional Protein, Domain 2"/>
    <property type="match status" value="1"/>
</dbReference>
<dbReference type="InterPro" id="IPR005146">
    <property type="entry name" value="B3/B4_tRNA-bd"/>
</dbReference>
<evidence type="ECO:0000256" key="2">
    <source>
        <dbReference type="ARBA" id="ARBA00008653"/>
    </source>
</evidence>
<dbReference type="EMBL" id="VDFN01000001">
    <property type="protein sequence ID" value="MQS44465.1"/>
    <property type="molecule type" value="Genomic_DNA"/>
</dbReference>
<evidence type="ECO:0000256" key="9">
    <source>
        <dbReference type="ARBA" id="ARBA00022840"/>
    </source>
</evidence>
<comment type="subunit">
    <text evidence="3 15">Tetramer of two alpha and two beta subunits.</text>
</comment>
<evidence type="ECO:0000256" key="13">
    <source>
        <dbReference type="ARBA" id="ARBA00023146"/>
    </source>
</evidence>
<keyword evidence="11 16" id="KW-0694">RNA-binding</keyword>
<evidence type="ECO:0000259" key="18">
    <source>
        <dbReference type="PROSITE" id="PS51447"/>
    </source>
</evidence>
<evidence type="ECO:0000256" key="11">
    <source>
        <dbReference type="ARBA" id="ARBA00022884"/>
    </source>
</evidence>
<comment type="caution">
    <text evidence="20">The sequence shown here is derived from an EMBL/GenBank/DDBJ whole genome shotgun (WGS) entry which is preliminary data.</text>
</comment>
<feature type="binding site" evidence="15">
    <location>
        <position position="460"/>
    </location>
    <ligand>
        <name>Mg(2+)</name>
        <dbReference type="ChEBI" id="CHEBI:18420"/>
        <note>shared with alpha subunit</note>
    </ligand>
</feature>
<dbReference type="PROSITE" id="PS51447">
    <property type="entry name" value="FDX_ACB"/>
    <property type="match status" value="1"/>
</dbReference>
<dbReference type="HAMAP" id="MF_00283">
    <property type="entry name" value="Phe_tRNA_synth_beta1"/>
    <property type="match status" value="1"/>
</dbReference>
<dbReference type="InterPro" id="IPR012340">
    <property type="entry name" value="NA-bd_OB-fold"/>
</dbReference>
<dbReference type="SUPFAM" id="SSF56037">
    <property type="entry name" value="PheT/TilS domain"/>
    <property type="match status" value="1"/>
</dbReference>
<dbReference type="PROSITE" id="PS50886">
    <property type="entry name" value="TRBD"/>
    <property type="match status" value="1"/>
</dbReference>